<evidence type="ECO:0000313" key="3">
    <source>
        <dbReference type="EMBL" id="MXO84966.1"/>
    </source>
</evidence>
<dbReference type="CDD" id="cd00475">
    <property type="entry name" value="Cis_IPPS"/>
    <property type="match status" value="1"/>
</dbReference>
<evidence type="ECO:0000313" key="4">
    <source>
        <dbReference type="Proteomes" id="UP000433104"/>
    </source>
</evidence>
<accession>A0A844ZCS0</accession>
<keyword evidence="4" id="KW-1185">Reference proteome</keyword>
<dbReference type="GO" id="GO:0016094">
    <property type="term" value="P:polyprenol biosynthetic process"/>
    <property type="evidence" value="ECO:0007669"/>
    <property type="project" value="TreeGrafter"/>
</dbReference>
<dbReference type="Proteomes" id="UP000433104">
    <property type="component" value="Unassembled WGS sequence"/>
</dbReference>
<dbReference type="PANTHER" id="PTHR10291">
    <property type="entry name" value="DEHYDRODOLICHYL DIPHOSPHATE SYNTHASE FAMILY MEMBER"/>
    <property type="match status" value="1"/>
</dbReference>
<dbReference type="EC" id="2.5.1.-" evidence="2"/>
<feature type="binding site" evidence="2">
    <location>
        <position position="21"/>
    </location>
    <ligand>
        <name>substrate</name>
    </ligand>
</feature>
<dbReference type="EMBL" id="WTYW01000001">
    <property type="protein sequence ID" value="MXO84966.1"/>
    <property type="molecule type" value="Genomic_DNA"/>
</dbReference>
<dbReference type="GO" id="GO:0005829">
    <property type="term" value="C:cytosol"/>
    <property type="evidence" value="ECO:0007669"/>
    <property type="project" value="TreeGrafter"/>
</dbReference>
<feature type="binding site" evidence="2">
    <location>
        <position position="16"/>
    </location>
    <ligand>
        <name>Mg(2+)</name>
        <dbReference type="ChEBI" id="CHEBI:18420"/>
    </ligand>
</feature>
<feature type="binding site" evidence="2">
    <location>
        <position position="33"/>
    </location>
    <ligand>
        <name>substrate</name>
    </ligand>
</feature>
<gene>
    <name evidence="3" type="primary">uppS</name>
    <name evidence="3" type="ORF">GRI38_02840</name>
</gene>
<proteinExistence type="inferred from homology"/>
<dbReference type="NCBIfam" id="TIGR00055">
    <property type="entry name" value="uppS"/>
    <property type="match status" value="1"/>
</dbReference>
<dbReference type="PANTHER" id="PTHR10291:SF0">
    <property type="entry name" value="DEHYDRODOLICHYL DIPHOSPHATE SYNTHASE 2"/>
    <property type="match status" value="1"/>
</dbReference>
<sequence length="245" mass="27634">MSSSQHRARHVAIIMDGNGRWAKKRRLPRALGHQRGVEAVRTLVRAVKEMGLECLTLYAFSSENWKRPEEEVSDLMNLMRKFIKSDLPEFVANDVRLKIIGDYKALAPDIVEMLEDALAQTAKGRHTLAVALNYGGHQEICRAASLAMREKAGADTGAHNGTKTGHNDVEIAPGDIERHLFTADLPPLDLLIRTSGEVRLSNFLLWQVAYAEMIFVDTLWPDFTPDHLSSALEEFDRRERRYGGR</sequence>
<dbReference type="Gene3D" id="3.40.1180.10">
    <property type="entry name" value="Decaprenyl diphosphate synthase-like"/>
    <property type="match status" value="1"/>
</dbReference>
<comment type="cofactor">
    <cofactor evidence="2">
        <name>Mg(2+)</name>
        <dbReference type="ChEBI" id="CHEBI:18420"/>
    </cofactor>
    <text evidence="2">Binds 2 magnesium ions per subunit.</text>
</comment>
<dbReference type="GO" id="GO:0008834">
    <property type="term" value="F:ditrans,polycis-undecaprenyl-diphosphate synthase [(2E,6E)-farnesyl-diphosphate specific] activity"/>
    <property type="evidence" value="ECO:0007669"/>
    <property type="project" value="TreeGrafter"/>
</dbReference>
<feature type="binding site" evidence="2">
    <location>
        <begin position="199"/>
        <end position="201"/>
    </location>
    <ligand>
        <name>substrate</name>
    </ligand>
</feature>
<evidence type="ECO:0000256" key="2">
    <source>
        <dbReference type="HAMAP-Rule" id="MF_01139"/>
    </source>
</evidence>
<dbReference type="Pfam" id="PF01255">
    <property type="entry name" value="Prenyltransf"/>
    <property type="match status" value="1"/>
</dbReference>
<dbReference type="AlphaFoldDB" id="A0A844ZCS0"/>
<feature type="binding site" evidence="2">
    <location>
        <position position="65"/>
    </location>
    <ligand>
        <name>substrate</name>
    </ligand>
</feature>
<reference evidence="3 4" key="1">
    <citation type="submission" date="2019-12" db="EMBL/GenBank/DDBJ databases">
        <title>Genomic-based taxomic classification of the family Erythrobacteraceae.</title>
        <authorList>
            <person name="Xu L."/>
        </authorList>
    </citation>
    <scope>NUCLEOTIDE SEQUENCE [LARGE SCALE GENOMIC DNA]</scope>
    <source>
        <strain evidence="3 4">MCCC 1A09962</strain>
    </source>
</reference>
<evidence type="ECO:0000256" key="1">
    <source>
        <dbReference type="ARBA" id="ARBA00022679"/>
    </source>
</evidence>
<keyword evidence="2" id="KW-0479">Metal-binding</keyword>
<dbReference type="GO" id="GO:0000287">
    <property type="term" value="F:magnesium ion binding"/>
    <property type="evidence" value="ECO:0007669"/>
    <property type="project" value="UniProtKB-UniRule"/>
</dbReference>
<comment type="caution">
    <text evidence="3">The sequence shown here is derived from an EMBL/GenBank/DDBJ whole genome shotgun (WGS) entry which is preliminary data.</text>
</comment>
<dbReference type="SUPFAM" id="SSF64005">
    <property type="entry name" value="Undecaprenyl diphosphate synthase"/>
    <property type="match status" value="1"/>
</dbReference>
<dbReference type="InterPro" id="IPR018520">
    <property type="entry name" value="UPP_synth-like_CS"/>
</dbReference>
<feature type="binding site" evidence="2">
    <location>
        <position position="67"/>
    </location>
    <ligand>
        <name>substrate</name>
    </ligand>
</feature>
<dbReference type="OrthoDB" id="4191603at2"/>
<keyword evidence="2" id="KW-0460">Magnesium</keyword>
<feature type="active site" evidence="2">
    <location>
        <position position="16"/>
    </location>
</feature>
<feature type="binding site" evidence="2">
    <location>
        <position position="29"/>
    </location>
    <ligand>
        <name>substrate</name>
    </ligand>
</feature>
<feature type="active site" description="Proton acceptor" evidence="2">
    <location>
        <position position="64"/>
    </location>
</feature>
<comment type="subunit">
    <text evidence="2">Homodimer.</text>
</comment>
<dbReference type="HAMAP" id="MF_01139">
    <property type="entry name" value="ISPT"/>
    <property type="match status" value="1"/>
</dbReference>
<keyword evidence="1 2" id="KW-0808">Transferase</keyword>
<feature type="binding site" evidence="2">
    <location>
        <position position="193"/>
    </location>
    <ligand>
        <name>substrate</name>
    </ligand>
</feature>
<organism evidence="3 4">
    <name type="scientific">Parapontixanthobacter aurantiacus</name>
    <dbReference type="NCBI Taxonomy" id="1463599"/>
    <lineage>
        <taxon>Bacteria</taxon>
        <taxon>Pseudomonadati</taxon>
        <taxon>Pseudomonadota</taxon>
        <taxon>Alphaproteobacteria</taxon>
        <taxon>Sphingomonadales</taxon>
        <taxon>Erythrobacteraceae</taxon>
        <taxon>Parapontixanthobacter</taxon>
    </lineage>
</organism>
<name>A0A844ZCS0_9SPHN</name>
<dbReference type="PROSITE" id="PS01066">
    <property type="entry name" value="UPP_SYNTHASE"/>
    <property type="match status" value="1"/>
</dbReference>
<feature type="binding site" evidence="2">
    <location>
        <position position="212"/>
    </location>
    <ligand>
        <name>Mg(2+)</name>
        <dbReference type="ChEBI" id="CHEBI:18420"/>
    </ligand>
</feature>
<dbReference type="InterPro" id="IPR036424">
    <property type="entry name" value="UPP_synth-like_sf"/>
</dbReference>
<comment type="function">
    <text evidence="2">Catalyzes the condensation of isopentenyl diphosphate (IPP) with allylic pyrophosphates generating different type of terpenoids.</text>
</comment>
<feature type="binding site" evidence="2">
    <location>
        <begin position="61"/>
        <end position="63"/>
    </location>
    <ligand>
        <name>substrate</name>
    </ligand>
</feature>
<dbReference type="InterPro" id="IPR001441">
    <property type="entry name" value="UPP_synth-like"/>
</dbReference>
<feature type="binding site" evidence="2">
    <location>
        <begin position="17"/>
        <end position="20"/>
    </location>
    <ligand>
        <name>substrate</name>
    </ligand>
</feature>
<dbReference type="RefSeq" id="WP_160681460.1">
    <property type="nucleotide sequence ID" value="NZ_WTYW01000001.1"/>
</dbReference>
<comment type="similarity">
    <text evidence="2">Belongs to the UPP synthase family.</text>
</comment>
<protein>
    <recommendedName>
        <fullName evidence="2">Isoprenyl transferase</fullName>
        <ecNumber evidence="2">2.5.1.-</ecNumber>
    </recommendedName>
</protein>